<sequence length="182" mass="20308">MPRLAPLDIDKLTPEQKKVADAIVSGPRGGLRGPFEPWLRSPVLADRAQKLGEYCRFNNSLPRDLSELAICLVGRHFKAQFEFYAHARIAKEAGLAPEIIEAVRTRQTPPFTREVEKVIYDFVTEYLATNRVAATNYKRAVDAFGEQGVVDLVGVCGYYMLVSMTLNVFEMPLPPGEPEPLA</sequence>
<dbReference type="Gene3D" id="1.20.1290.10">
    <property type="entry name" value="AhpD-like"/>
    <property type="match status" value="1"/>
</dbReference>
<reference evidence="2" key="1">
    <citation type="submission" date="2017-02" db="EMBL/GenBank/DDBJ databases">
        <authorList>
            <person name="Varghese N."/>
            <person name="Submissions S."/>
        </authorList>
    </citation>
    <scope>NUCLEOTIDE SEQUENCE [LARGE SCALE GENOMIC DNA]</scope>
    <source>
        <strain evidence="2">ATCC 27094</strain>
    </source>
</reference>
<dbReference type="PANTHER" id="PTHR34846">
    <property type="entry name" value="4-CARBOXYMUCONOLACTONE DECARBOXYLASE FAMILY PROTEIN (AFU_ORTHOLOGUE AFUA_6G11590)"/>
    <property type="match status" value="1"/>
</dbReference>
<dbReference type="AlphaFoldDB" id="A0A1T4SWJ6"/>
<dbReference type="Proteomes" id="UP000190092">
    <property type="component" value="Unassembled WGS sequence"/>
</dbReference>
<dbReference type="OrthoDB" id="9129225at2"/>
<dbReference type="STRING" id="225324.SAMN02745126_05271"/>
<dbReference type="EMBL" id="FUWJ01000010">
    <property type="protein sequence ID" value="SKA32537.1"/>
    <property type="molecule type" value="Genomic_DNA"/>
</dbReference>
<protein>
    <submittedName>
        <fullName evidence="1">4-carboxymuconolactone decarboxylase</fullName>
    </submittedName>
</protein>
<accession>A0A1T4SWJ6</accession>
<dbReference type="RefSeq" id="WP_085937001.1">
    <property type="nucleotide sequence ID" value="NZ_FUWJ01000010.1"/>
</dbReference>
<organism evidence="1 2">
    <name type="scientific">Enhydrobacter aerosaccus</name>
    <dbReference type="NCBI Taxonomy" id="225324"/>
    <lineage>
        <taxon>Bacteria</taxon>
        <taxon>Pseudomonadati</taxon>
        <taxon>Pseudomonadota</taxon>
        <taxon>Alphaproteobacteria</taxon>
        <taxon>Hyphomicrobiales</taxon>
        <taxon>Enhydrobacter</taxon>
    </lineage>
</organism>
<name>A0A1T4SWJ6_9HYPH</name>
<dbReference type="InterPro" id="IPR029032">
    <property type="entry name" value="AhpD-like"/>
</dbReference>
<dbReference type="PANTHER" id="PTHR34846:SF11">
    <property type="entry name" value="4-CARBOXYMUCONOLACTONE DECARBOXYLASE FAMILY PROTEIN (AFU_ORTHOLOGUE AFUA_6G11590)"/>
    <property type="match status" value="1"/>
</dbReference>
<keyword evidence="2" id="KW-1185">Reference proteome</keyword>
<gene>
    <name evidence="1" type="ORF">SAMN02745126_05271</name>
</gene>
<proteinExistence type="predicted"/>
<evidence type="ECO:0000313" key="1">
    <source>
        <dbReference type="EMBL" id="SKA32537.1"/>
    </source>
</evidence>
<evidence type="ECO:0000313" key="2">
    <source>
        <dbReference type="Proteomes" id="UP000190092"/>
    </source>
</evidence>
<dbReference type="SUPFAM" id="SSF69118">
    <property type="entry name" value="AhpD-like"/>
    <property type="match status" value="1"/>
</dbReference>